<dbReference type="InterPro" id="IPR029063">
    <property type="entry name" value="SAM-dependent_MTases_sf"/>
</dbReference>
<evidence type="ECO:0000256" key="5">
    <source>
        <dbReference type="ARBA" id="ARBA00022691"/>
    </source>
</evidence>
<dbReference type="EMBL" id="MN739114">
    <property type="protein sequence ID" value="QHS89564.1"/>
    <property type="molecule type" value="Genomic_DNA"/>
</dbReference>
<evidence type="ECO:0000256" key="1">
    <source>
        <dbReference type="ARBA" id="ARBA00006594"/>
    </source>
</evidence>
<dbReference type="Pfam" id="PF02086">
    <property type="entry name" value="MethyltransfD12"/>
    <property type="match status" value="1"/>
</dbReference>
<evidence type="ECO:0000313" key="7">
    <source>
        <dbReference type="EMBL" id="QHS89564.1"/>
    </source>
</evidence>
<dbReference type="GO" id="GO:0009007">
    <property type="term" value="F:site-specific DNA-methyltransferase (adenine-specific) activity"/>
    <property type="evidence" value="ECO:0007669"/>
    <property type="project" value="UniProtKB-EC"/>
</dbReference>
<dbReference type="PRINTS" id="PR00505">
    <property type="entry name" value="D12N6MTFRASE"/>
</dbReference>
<dbReference type="GO" id="GO:0006298">
    <property type="term" value="P:mismatch repair"/>
    <property type="evidence" value="ECO:0007669"/>
    <property type="project" value="TreeGrafter"/>
</dbReference>
<sequence length="343" mass="40439">MDLTKLKKIELLEKCEELGITKCKSKNKSELIILINIKTQKNTEVINNDTADKKNDISKILTEMALKDATINTIIANKANETKHLKPLIKWSGGKSDEIKMFEKYFPEHYTLYIEPFIGGGSVYFYLNPVNAVISDVHTELIDLYKCIGTGKGKEIFDFMKENPNDENTYYKVRDEMEINDTLDSAKRFYYQRKTCFRGMLRYNKNGKFNIPFGKYKNVNYNEIINKDYEILLGRTEILNKGFDYIFEKYNDENNFMFLDPPYDSEFTDYGYCKFGKEEQKKLALLFKNTKNKCLMVIGKTKFIEDLYNGYIVAEYDKKYRFKLYDNRIGDEINAKHLIIKNY</sequence>
<dbReference type="InterPro" id="IPR012327">
    <property type="entry name" value="MeTrfase_D12"/>
</dbReference>
<evidence type="ECO:0000256" key="6">
    <source>
        <dbReference type="ARBA" id="ARBA00047942"/>
    </source>
</evidence>
<proteinExistence type="inferred from homology"/>
<keyword evidence="3" id="KW-0489">Methyltransferase</keyword>
<protein>
    <recommendedName>
        <fullName evidence="2">site-specific DNA-methyltransferase (adenine-specific)</fullName>
        <ecNumber evidence="2">2.1.1.72</ecNumber>
    </recommendedName>
</protein>
<name>A0A6C0BCN2_9ZZZZ</name>
<keyword evidence="5" id="KW-0949">S-adenosyl-L-methionine</keyword>
<dbReference type="GO" id="GO:0009307">
    <property type="term" value="P:DNA restriction-modification system"/>
    <property type="evidence" value="ECO:0007669"/>
    <property type="project" value="InterPro"/>
</dbReference>
<comment type="similarity">
    <text evidence="1">Belongs to the N(4)/N(6)-methyltransferase family.</text>
</comment>
<evidence type="ECO:0000256" key="4">
    <source>
        <dbReference type="ARBA" id="ARBA00022679"/>
    </source>
</evidence>
<comment type="catalytic activity">
    <reaction evidence="6">
        <text>a 2'-deoxyadenosine in DNA + S-adenosyl-L-methionine = an N(6)-methyl-2'-deoxyadenosine in DNA + S-adenosyl-L-homocysteine + H(+)</text>
        <dbReference type="Rhea" id="RHEA:15197"/>
        <dbReference type="Rhea" id="RHEA-COMP:12418"/>
        <dbReference type="Rhea" id="RHEA-COMP:12419"/>
        <dbReference type="ChEBI" id="CHEBI:15378"/>
        <dbReference type="ChEBI" id="CHEBI:57856"/>
        <dbReference type="ChEBI" id="CHEBI:59789"/>
        <dbReference type="ChEBI" id="CHEBI:90615"/>
        <dbReference type="ChEBI" id="CHEBI:90616"/>
        <dbReference type="EC" id="2.1.1.72"/>
    </reaction>
</comment>
<reference evidence="7" key="1">
    <citation type="journal article" date="2020" name="Nature">
        <title>Giant virus diversity and host interactions through global metagenomics.</title>
        <authorList>
            <person name="Schulz F."/>
            <person name="Roux S."/>
            <person name="Paez-Espino D."/>
            <person name="Jungbluth S."/>
            <person name="Walsh D.A."/>
            <person name="Denef V.J."/>
            <person name="McMahon K.D."/>
            <person name="Konstantinidis K.T."/>
            <person name="Eloe-Fadrosh E.A."/>
            <person name="Kyrpides N.C."/>
            <person name="Woyke T."/>
        </authorList>
    </citation>
    <scope>NUCLEOTIDE SEQUENCE</scope>
    <source>
        <strain evidence="7">GVMAG-M-3300010160-26</strain>
    </source>
</reference>
<dbReference type="SUPFAM" id="SSF53335">
    <property type="entry name" value="S-adenosyl-L-methionine-dependent methyltransferases"/>
    <property type="match status" value="1"/>
</dbReference>
<dbReference type="GO" id="GO:1904047">
    <property type="term" value="F:S-adenosyl-L-methionine binding"/>
    <property type="evidence" value="ECO:0007669"/>
    <property type="project" value="TreeGrafter"/>
</dbReference>
<organism evidence="7">
    <name type="scientific">viral metagenome</name>
    <dbReference type="NCBI Taxonomy" id="1070528"/>
    <lineage>
        <taxon>unclassified sequences</taxon>
        <taxon>metagenomes</taxon>
        <taxon>organismal metagenomes</taxon>
    </lineage>
</organism>
<dbReference type="GO" id="GO:0043565">
    <property type="term" value="F:sequence-specific DNA binding"/>
    <property type="evidence" value="ECO:0007669"/>
    <property type="project" value="TreeGrafter"/>
</dbReference>
<dbReference type="InterPro" id="IPR023095">
    <property type="entry name" value="Ade_MeTrfase_dom_2"/>
</dbReference>
<accession>A0A6C0BCN2</accession>
<evidence type="ECO:0000256" key="3">
    <source>
        <dbReference type="ARBA" id="ARBA00022603"/>
    </source>
</evidence>
<keyword evidence="4" id="KW-0808">Transferase</keyword>
<dbReference type="EC" id="2.1.1.72" evidence="2"/>
<dbReference type="PANTHER" id="PTHR30481">
    <property type="entry name" value="DNA ADENINE METHYLASE"/>
    <property type="match status" value="1"/>
</dbReference>
<dbReference type="NCBIfam" id="TIGR00571">
    <property type="entry name" value="dam"/>
    <property type="match status" value="1"/>
</dbReference>
<evidence type="ECO:0000256" key="2">
    <source>
        <dbReference type="ARBA" id="ARBA00011900"/>
    </source>
</evidence>
<dbReference type="Gene3D" id="1.10.1020.10">
    <property type="entry name" value="Adenine-specific Methyltransferase, Domain 2"/>
    <property type="match status" value="1"/>
</dbReference>
<dbReference type="PANTHER" id="PTHR30481:SF3">
    <property type="entry name" value="DNA ADENINE METHYLASE"/>
    <property type="match status" value="1"/>
</dbReference>
<dbReference type="AlphaFoldDB" id="A0A6C0BCN2"/>
<dbReference type="GO" id="GO:0032259">
    <property type="term" value="P:methylation"/>
    <property type="evidence" value="ECO:0007669"/>
    <property type="project" value="UniProtKB-KW"/>
</dbReference>
<dbReference type="Gene3D" id="3.40.50.150">
    <property type="entry name" value="Vaccinia Virus protein VP39"/>
    <property type="match status" value="1"/>
</dbReference>